<evidence type="ECO:0000259" key="4">
    <source>
        <dbReference type="Pfam" id="PF00171"/>
    </source>
</evidence>
<dbReference type="SUPFAM" id="SSF53720">
    <property type="entry name" value="ALDH-like"/>
    <property type="match status" value="1"/>
</dbReference>
<dbReference type="FunFam" id="3.40.605.10:FF:000007">
    <property type="entry name" value="NAD/NADP-dependent betaine aldehyde dehydrogenase"/>
    <property type="match status" value="1"/>
</dbReference>
<reference evidence="5" key="1">
    <citation type="journal article" date="2021" name="Open Biol.">
        <title>Shared evolutionary footprints suggest mitochondrial oxidative damage underlies multiple complex I losses in fungi.</title>
        <authorList>
            <person name="Schikora-Tamarit M.A."/>
            <person name="Marcet-Houben M."/>
            <person name="Nosek J."/>
            <person name="Gabaldon T."/>
        </authorList>
    </citation>
    <scope>NUCLEOTIDE SEQUENCE</scope>
    <source>
        <strain evidence="5">CBS2887</strain>
    </source>
</reference>
<dbReference type="Gene3D" id="3.40.309.10">
    <property type="entry name" value="Aldehyde Dehydrogenase, Chain A, domain 2"/>
    <property type="match status" value="1"/>
</dbReference>
<dbReference type="GO" id="GO:0004029">
    <property type="term" value="F:aldehyde dehydrogenase (NAD+) activity"/>
    <property type="evidence" value="ECO:0007669"/>
    <property type="project" value="TreeGrafter"/>
</dbReference>
<feature type="domain" description="Aldehyde dehydrogenase" evidence="4">
    <location>
        <begin position="28"/>
        <end position="491"/>
    </location>
</feature>
<protein>
    <recommendedName>
        <fullName evidence="4">Aldehyde dehydrogenase domain-containing protein</fullName>
    </recommendedName>
</protein>
<keyword evidence="2" id="KW-0560">Oxidoreductase</keyword>
<dbReference type="Gene3D" id="3.40.605.10">
    <property type="entry name" value="Aldehyde Dehydrogenase, Chain A, domain 1"/>
    <property type="match status" value="1"/>
</dbReference>
<dbReference type="PANTHER" id="PTHR43720:SF2">
    <property type="entry name" value="2-AMINOMUCONIC SEMIALDEHYDE DEHYDROGENASE"/>
    <property type="match status" value="1"/>
</dbReference>
<dbReference type="InterPro" id="IPR016162">
    <property type="entry name" value="Ald_DH_N"/>
</dbReference>
<dbReference type="InterPro" id="IPR016160">
    <property type="entry name" value="Ald_DH_CS_CYS"/>
</dbReference>
<organism evidence="5 6">
    <name type="scientific">Wickerhamomyces pijperi</name>
    <name type="common">Yeast</name>
    <name type="synonym">Pichia pijperi</name>
    <dbReference type="NCBI Taxonomy" id="599730"/>
    <lineage>
        <taxon>Eukaryota</taxon>
        <taxon>Fungi</taxon>
        <taxon>Dikarya</taxon>
        <taxon>Ascomycota</taxon>
        <taxon>Saccharomycotina</taxon>
        <taxon>Saccharomycetes</taxon>
        <taxon>Phaffomycetales</taxon>
        <taxon>Wickerhamomycetaceae</taxon>
        <taxon>Wickerhamomyces</taxon>
    </lineage>
</organism>
<reference evidence="5" key="2">
    <citation type="submission" date="2021-01" db="EMBL/GenBank/DDBJ databases">
        <authorList>
            <person name="Schikora-Tamarit M.A."/>
        </authorList>
    </citation>
    <scope>NUCLEOTIDE SEQUENCE</scope>
    <source>
        <strain evidence="5">CBS2887</strain>
    </source>
</reference>
<dbReference type="Proteomes" id="UP000774326">
    <property type="component" value="Unassembled WGS sequence"/>
</dbReference>
<evidence type="ECO:0000256" key="3">
    <source>
        <dbReference type="ARBA" id="ARBA00023027"/>
    </source>
</evidence>
<dbReference type="FunFam" id="3.40.309.10:FF:000012">
    <property type="entry name" value="Betaine aldehyde dehydrogenase"/>
    <property type="match status" value="1"/>
</dbReference>
<keyword evidence="6" id="KW-1185">Reference proteome</keyword>
<dbReference type="InterPro" id="IPR016163">
    <property type="entry name" value="Ald_DH_C"/>
</dbReference>
<keyword evidence="3" id="KW-0520">NAD</keyword>
<dbReference type="InterPro" id="IPR016161">
    <property type="entry name" value="Ald_DH/histidinol_DH"/>
</dbReference>
<name>A0A9P8Q113_WICPI</name>
<dbReference type="GO" id="GO:0006598">
    <property type="term" value="P:polyamine catabolic process"/>
    <property type="evidence" value="ECO:0007669"/>
    <property type="project" value="TreeGrafter"/>
</dbReference>
<gene>
    <name evidence="5" type="ORF">WICPIJ_007788</name>
</gene>
<evidence type="ECO:0000313" key="5">
    <source>
        <dbReference type="EMBL" id="KAH3681250.1"/>
    </source>
</evidence>
<dbReference type="OrthoDB" id="310895at2759"/>
<dbReference type="InterPro" id="IPR015590">
    <property type="entry name" value="Aldehyde_DH_dom"/>
</dbReference>
<evidence type="ECO:0000256" key="2">
    <source>
        <dbReference type="ARBA" id="ARBA00023002"/>
    </source>
</evidence>
<evidence type="ECO:0000313" key="6">
    <source>
        <dbReference type="Proteomes" id="UP000774326"/>
    </source>
</evidence>
<dbReference type="PROSITE" id="PS00070">
    <property type="entry name" value="ALDEHYDE_DEHYDR_CYS"/>
    <property type="match status" value="1"/>
</dbReference>
<comment type="similarity">
    <text evidence="1">Belongs to the aldehyde dehydrogenase family.</text>
</comment>
<dbReference type="AlphaFoldDB" id="A0A9P8Q113"/>
<comment type="caution">
    <text evidence="5">The sequence shown here is derived from an EMBL/GenBank/DDBJ whole genome shotgun (WGS) entry which is preliminary data.</text>
</comment>
<dbReference type="EMBL" id="JAEUBG010004514">
    <property type="protein sequence ID" value="KAH3681250.1"/>
    <property type="molecule type" value="Genomic_DNA"/>
</dbReference>
<proteinExistence type="inferred from homology"/>
<evidence type="ECO:0000256" key="1">
    <source>
        <dbReference type="ARBA" id="ARBA00009986"/>
    </source>
</evidence>
<dbReference type="Pfam" id="PF00171">
    <property type="entry name" value="Aldedh"/>
    <property type="match status" value="1"/>
</dbReference>
<sequence length="502" mass="54527">MTDLFVDITLPNNVTYKQPIGLFINNEFVAAKSGEFISSINPATDEVITKVHAAGPEDVDLAVKYARGAFKAWKKFDGSDRRDLFLKLASLVERDYDLLAAIEANDAGKPYDNNAKFDVDETLEVIKYLAGWTDKIQGKTIPTTSKKFAYTIMEPIGVCGLITPFNYPLAMSAWKLAALAAGNCAIYKSSEYTPLSILYFVQLCKEAGFPPGVIQVLSGSGMVAGDALVKHLGVDKIAFTGSTFTARKIQANAAINLKPCTIEAGGKTPVLVFDDCDFEEAVAWSAVGIFSNMGQICTGSSRIYVQDTIYEKFLAALKEHVEKEYPQGMPFEDGVVVGPQVSKVQYEKILGYLKAGKEEGARVILGGDVPSRPDLQKGYFIQPTIFADVQPDFKIVQEEIFGPVVSIGVFKTEEEAIELANNTVYGLGASIFTKDITRATLMAQDLESGMVWINSNNDSDIKVPFGGVKLSGHGRELGQIGVEAFMAPKSVHVNLGNNLTKL</sequence>
<accession>A0A9P8Q113</accession>
<dbReference type="PANTHER" id="PTHR43720">
    <property type="entry name" value="2-AMINOMUCONIC SEMIALDEHYDE DEHYDROGENASE"/>
    <property type="match status" value="1"/>
</dbReference>